<organism evidence="7 8">
    <name type="scientific">Aquilegia coerulea</name>
    <name type="common">Rocky mountain columbine</name>
    <dbReference type="NCBI Taxonomy" id="218851"/>
    <lineage>
        <taxon>Eukaryota</taxon>
        <taxon>Viridiplantae</taxon>
        <taxon>Streptophyta</taxon>
        <taxon>Embryophyta</taxon>
        <taxon>Tracheophyta</taxon>
        <taxon>Spermatophyta</taxon>
        <taxon>Magnoliopsida</taxon>
        <taxon>Ranunculales</taxon>
        <taxon>Ranunculaceae</taxon>
        <taxon>Thalictroideae</taxon>
        <taxon>Aquilegia</taxon>
    </lineage>
</organism>
<dbReference type="InterPro" id="IPR002100">
    <property type="entry name" value="TF_MADSbox"/>
</dbReference>
<dbReference type="InterPro" id="IPR036879">
    <property type="entry name" value="TF_MADSbox_sf"/>
</dbReference>
<evidence type="ECO:0000256" key="2">
    <source>
        <dbReference type="ARBA" id="ARBA00023015"/>
    </source>
</evidence>
<proteinExistence type="predicted"/>
<dbReference type="PANTHER" id="PTHR11945:SF176">
    <property type="entry name" value="MADS-BOX TRANSCRIPTION FACTOR FAMILY PROTEIN"/>
    <property type="match status" value="1"/>
</dbReference>
<dbReference type="GO" id="GO:0046983">
    <property type="term" value="F:protein dimerization activity"/>
    <property type="evidence" value="ECO:0007669"/>
    <property type="project" value="InterPro"/>
</dbReference>
<evidence type="ECO:0000256" key="5">
    <source>
        <dbReference type="ARBA" id="ARBA00023242"/>
    </source>
</evidence>
<dbReference type="Gene3D" id="3.40.1810.10">
    <property type="entry name" value="Transcription factor, MADS-box"/>
    <property type="match status" value="1"/>
</dbReference>
<dbReference type="GO" id="GO:0000981">
    <property type="term" value="F:DNA-binding transcription factor activity, RNA polymerase II-specific"/>
    <property type="evidence" value="ECO:0007669"/>
    <property type="project" value="InterPro"/>
</dbReference>
<evidence type="ECO:0000313" key="8">
    <source>
        <dbReference type="Proteomes" id="UP000230069"/>
    </source>
</evidence>
<keyword evidence="4" id="KW-0804">Transcription</keyword>
<dbReference type="SMART" id="SM00432">
    <property type="entry name" value="MADS"/>
    <property type="match status" value="1"/>
</dbReference>
<evidence type="ECO:0000256" key="3">
    <source>
        <dbReference type="ARBA" id="ARBA00023125"/>
    </source>
</evidence>
<keyword evidence="5" id="KW-0539">Nucleus</keyword>
<dbReference type="InParanoid" id="A0A2G5DNP1"/>
<dbReference type="GO" id="GO:0005634">
    <property type="term" value="C:nucleus"/>
    <property type="evidence" value="ECO:0007669"/>
    <property type="project" value="UniProtKB-SubCell"/>
</dbReference>
<protein>
    <recommendedName>
        <fullName evidence="6">MADS-box domain-containing protein</fullName>
    </recommendedName>
</protein>
<dbReference type="OrthoDB" id="601557at2759"/>
<dbReference type="GO" id="GO:0045944">
    <property type="term" value="P:positive regulation of transcription by RNA polymerase II"/>
    <property type="evidence" value="ECO:0007669"/>
    <property type="project" value="InterPro"/>
</dbReference>
<dbReference type="PANTHER" id="PTHR11945">
    <property type="entry name" value="MADS BOX PROTEIN"/>
    <property type="match status" value="1"/>
</dbReference>
<dbReference type="InterPro" id="IPR033897">
    <property type="entry name" value="SRF-like_MADS-box"/>
</dbReference>
<dbReference type="CDD" id="cd00266">
    <property type="entry name" value="MADS_SRF_like"/>
    <property type="match status" value="1"/>
</dbReference>
<feature type="domain" description="MADS-box" evidence="6">
    <location>
        <begin position="3"/>
        <end position="51"/>
    </location>
</feature>
<evidence type="ECO:0000313" key="7">
    <source>
        <dbReference type="EMBL" id="PIA45134.1"/>
    </source>
</evidence>
<keyword evidence="3" id="KW-0238">DNA-binding</keyword>
<dbReference type="EMBL" id="KZ305034">
    <property type="protein sequence ID" value="PIA45134.1"/>
    <property type="molecule type" value="Genomic_DNA"/>
</dbReference>
<dbReference type="Proteomes" id="UP000230069">
    <property type="component" value="Unassembled WGS sequence"/>
</dbReference>
<dbReference type="STRING" id="218851.A0A2G5DNP1"/>
<dbReference type="Pfam" id="PF00319">
    <property type="entry name" value="SRF-TF"/>
    <property type="match status" value="1"/>
</dbReference>
<keyword evidence="2" id="KW-0805">Transcription regulation</keyword>
<name>A0A2G5DNP1_AQUCA</name>
<evidence type="ECO:0000256" key="1">
    <source>
        <dbReference type="ARBA" id="ARBA00004123"/>
    </source>
</evidence>
<comment type="subcellular location">
    <subcellularLocation>
        <location evidence="1">Nucleus</location>
    </subcellularLocation>
</comment>
<sequence>MVRGCGKLKLQLIREDSVRKATFKRRYNGLKKKIHELSTLCGVDACMITYGPMQCDGTMKLDTWPPNQEQVQQVINRYQQLDGTTKKKKNNVCLTDFMKGQNKKIEEDFSKLCEKNNENWINCLSKDQLIEISATLDSKIQTIDDKIKLIEGNQGSQEEQTKLIEYPHGLQGQAQYDLVPMQKQVEFEYPSLMNGKEQPMVIAPSNLYVGTTAMQMTNEEFLPCAAPLTYPMMSMKNSDFMDLYDLPNMNYAPLMMNPCPMTTDPVNLMNDYGFNNYYANSSGEMYFCSDPGASTSWLPSNMQSEPHFSSYPPYMMSAS</sequence>
<accession>A0A2G5DNP1</accession>
<dbReference type="PROSITE" id="PS50066">
    <property type="entry name" value="MADS_BOX_2"/>
    <property type="match status" value="1"/>
</dbReference>
<dbReference type="AlphaFoldDB" id="A0A2G5DNP1"/>
<reference evidence="7 8" key="1">
    <citation type="submission" date="2017-09" db="EMBL/GenBank/DDBJ databases">
        <title>WGS assembly of Aquilegia coerulea Goldsmith.</title>
        <authorList>
            <person name="Hodges S."/>
            <person name="Kramer E."/>
            <person name="Nordborg M."/>
            <person name="Tomkins J."/>
            <person name="Borevitz J."/>
            <person name="Derieg N."/>
            <person name="Yan J."/>
            <person name="Mihaltcheva S."/>
            <person name="Hayes R.D."/>
            <person name="Rokhsar D."/>
        </authorList>
    </citation>
    <scope>NUCLEOTIDE SEQUENCE [LARGE SCALE GENOMIC DNA]</scope>
    <source>
        <strain evidence="8">cv. Goldsmith</strain>
    </source>
</reference>
<dbReference type="GO" id="GO:0000978">
    <property type="term" value="F:RNA polymerase II cis-regulatory region sequence-specific DNA binding"/>
    <property type="evidence" value="ECO:0007669"/>
    <property type="project" value="TreeGrafter"/>
</dbReference>
<dbReference type="SUPFAM" id="SSF55455">
    <property type="entry name" value="SRF-like"/>
    <property type="match status" value="1"/>
</dbReference>
<evidence type="ECO:0000256" key="4">
    <source>
        <dbReference type="ARBA" id="ARBA00023163"/>
    </source>
</evidence>
<gene>
    <name evidence="7" type="ORF">AQUCO_01700580v1</name>
</gene>
<keyword evidence="8" id="KW-1185">Reference proteome</keyword>
<evidence type="ECO:0000259" key="6">
    <source>
        <dbReference type="PROSITE" id="PS50066"/>
    </source>
</evidence>